<gene>
    <name evidence="2" type="ORF">SAMN04487908_11931</name>
</gene>
<keyword evidence="3" id="KW-1185">Reference proteome</keyword>
<sequence>MKYSLFVFSILVLNSISLVAQVGINNTNPTATLDVVGDVLLQGKLYLEEPGKYTSSPTSKLLMVDNVNGVVNKYDIATSSFGPLNYVRFVFINTSDYGLDAGYDTKISATKYTVAVHGYSFTRNGDTNLTLRSTTNNTYVEGHQFYAYVDGNTNTWWLKAFVNNSRFYIGTNLTPVDLSLDLIVYRNNFITKIWDTPQTVNMGGNATATAPLPAGF</sequence>
<accession>A0A1M6K4R0</accession>
<dbReference type="AlphaFoldDB" id="A0A1M6K4R0"/>
<feature type="chain" id="PRO_5009918874" evidence="1">
    <location>
        <begin position="21"/>
        <end position="216"/>
    </location>
</feature>
<proteinExistence type="predicted"/>
<feature type="signal peptide" evidence="1">
    <location>
        <begin position="1"/>
        <end position="20"/>
    </location>
</feature>
<evidence type="ECO:0000313" key="3">
    <source>
        <dbReference type="Proteomes" id="UP000184172"/>
    </source>
</evidence>
<dbReference type="EMBL" id="FQYV01000019">
    <property type="protein sequence ID" value="SHJ53902.1"/>
    <property type="molecule type" value="Genomic_DNA"/>
</dbReference>
<dbReference type="OrthoDB" id="1244544at2"/>
<protein>
    <submittedName>
        <fullName evidence="2">Uncharacterized protein</fullName>
    </submittedName>
</protein>
<keyword evidence="1" id="KW-0732">Signal</keyword>
<evidence type="ECO:0000313" key="2">
    <source>
        <dbReference type="EMBL" id="SHJ53902.1"/>
    </source>
</evidence>
<dbReference type="STRING" id="797419.SAMN05216556_107108"/>
<dbReference type="Proteomes" id="UP000184172">
    <property type="component" value="Unassembled WGS sequence"/>
</dbReference>
<name>A0A1M6K4R0_9FLAO</name>
<organism evidence="2 3">
    <name type="scientific">Aequorivita viscosa</name>
    <dbReference type="NCBI Taxonomy" id="797419"/>
    <lineage>
        <taxon>Bacteria</taxon>
        <taxon>Pseudomonadati</taxon>
        <taxon>Bacteroidota</taxon>
        <taxon>Flavobacteriia</taxon>
        <taxon>Flavobacteriales</taxon>
        <taxon>Flavobacteriaceae</taxon>
        <taxon>Aequorivita</taxon>
    </lineage>
</organism>
<evidence type="ECO:0000256" key="1">
    <source>
        <dbReference type="SAM" id="SignalP"/>
    </source>
</evidence>
<reference evidence="3" key="1">
    <citation type="submission" date="2016-11" db="EMBL/GenBank/DDBJ databases">
        <authorList>
            <person name="Varghese N."/>
            <person name="Submissions S."/>
        </authorList>
    </citation>
    <scope>NUCLEOTIDE SEQUENCE [LARGE SCALE GENOMIC DNA]</scope>
    <source>
        <strain evidence="3">DSM 26349</strain>
    </source>
</reference>
<dbReference type="RefSeq" id="WP_073219579.1">
    <property type="nucleotide sequence ID" value="NZ_FNNS01000007.1"/>
</dbReference>